<name>A0ABS0NN19_9ACTN</name>
<dbReference type="RefSeq" id="WP_197989996.1">
    <property type="nucleotide sequence ID" value="NZ_JACYXC010000001.1"/>
</dbReference>
<dbReference type="Proteomes" id="UP000807371">
    <property type="component" value="Unassembled WGS sequence"/>
</dbReference>
<dbReference type="InterPro" id="IPR009326">
    <property type="entry name" value="DUF984"/>
</dbReference>
<comment type="caution">
    <text evidence="2">The sequence shown here is derived from an EMBL/GenBank/DDBJ whole genome shotgun (WGS) entry which is preliminary data.</text>
</comment>
<evidence type="ECO:0000313" key="2">
    <source>
        <dbReference type="EMBL" id="MBH5336610.1"/>
    </source>
</evidence>
<evidence type="ECO:0000259" key="1">
    <source>
        <dbReference type="SMART" id="SM01022"/>
    </source>
</evidence>
<protein>
    <submittedName>
        <fullName evidence="2">ASCH domain-containing protein</fullName>
    </submittedName>
</protein>
<reference evidence="2 3" key="1">
    <citation type="submission" date="2020-09" db="EMBL/GenBank/DDBJ databases">
        <title>Biosynthesis of the nuclear factor of activated T cells inhibitor NFAT-133 and its congeners in Streptomyces pactum.</title>
        <authorList>
            <person name="Zhou W."/>
            <person name="Posri P."/>
            <person name="Abugrain M.E."/>
            <person name="Weisberg A.J."/>
            <person name="Chang J.H."/>
            <person name="Mahmud T."/>
        </authorList>
    </citation>
    <scope>NUCLEOTIDE SEQUENCE [LARGE SCALE GENOMIC DNA]</scope>
    <source>
        <strain evidence="2 3">ATCC 27456</strain>
    </source>
</reference>
<dbReference type="Gene3D" id="3.10.400.10">
    <property type="entry name" value="Sulfate adenylyltransferase"/>
    <property type="match status" value="1"/>
</dbReference>
<dbReference type="InterPro" id="IPR015947">
    <property type="entry name" value="PUA-like_sf"/>
</dbReference>
<dbReference type="PANTHER" id="PTHR39203:SF1">
    <property type="entry name" value="CYTOPLASMIC PROTEIN"/>
    <property type="match status" value="1"/>
</dbReference>
<sequence length="132" mass="14320">MWPRVDGMRGLELGSPGAVRDRLNALVLAGEKRATTVLLAEYAEEAEGMDHPGERQALLDNDGRRVATLEITGVATHLFGEVPWEHAAAEGEGDASVEEWRAGHRRYWAEAGTPVDDATPVVCVAFRVLEDG</sequence>
<dbReference type="EMBL" id="JACYXC010000001">
    <property type="protein sequence ID" value="MBH5336610.1"/>
    <property type="molecule type" value="Genomic_DNA"/>
</dbReference>
<accession>A0ABS0NN19</accession>
<keyword evidence="3" id="KW-1185">Reference proteome</keyword>
<evidence type="ECO:0000313" key="3">
    <source>
        <dbReference type="Proteomes" id="UP000807371"/>
    </source>
</evidence>
<dbReference type="PIRSF" id="PIRSF021320">
    <property type="entry name" value="DUF984"/>
    <property type="match status" value="1"/>
</dbReference>
<proteinExistence type="predicted"/>
<dbReference type="PANTHER" id="PTHR39203">
    <property type="entry name" value="CYTOPLASMIC PROTEIN-RELATED"/>
    <property type="match status" value="1"/>
</dbReference>
<organism evidence="2 3">
    <name type="scientific">Streptomyces pactum</name>
    <dbReference type="NCBI Taxonomy" id="68249"/>
    <lineage>
        <taxon>Bacteria</taxon>
        <taxon>Bacillati</taxon>
        <taxon>Actinomycetota</taxon>
        <taxon>Actinomycetes</taxon>
        <taxon>Kitasatosporales</taxon>
        <taxon>Streptomycetaceae</taxon>
        <taxon>Streptomyces</taxon>
    </lineage>
</organism>
<dbReference type="SMART" id="SM01022">
    <property type="entry name" value="ASCH"/>
    <property type="match status" value="1"/>
</dbReference>
<dbReference type="Pfam" id="PF04266">
    <property type="entry name" value="ASCH"/>
    <property type="match status" value="1"/>
</dbReference>
<gene>
    <name evidence="2" type="ORF">IHE55_18245</name>
</gene>
<dbReference type="InterPro" id="IPR007374">
    <property type="entry name" value="ASCH_domain"/>
</dbReference>
<feature type="domain" description="ASCH" evidence="1">
    <location>
        <begin position="11"/>
        <end position="130"/>
    </location>
</feature>
<dbReference type="SUPFAM" id="SSF88697">
    <property type="entry name" value="PUA domain-like"/>
    <property type="match status" value="1"/>
</dbReference>